<sequence>MLQTFLSQIFTATKFKNCIFLNTDISGATFTASSGLTERDDLRGCFYSNEHPPRGVPDGLLLNFPYSEVTREACTPEELDQFFANYPHFTRHTFLDNGQNVEAVKIDLSEAVNEDDPIETLRTIMGKPVNT</sequence>
<dbReference type="Proteomes" id="UP000007460">
    <property type="component" value="Chromosome"/>
</dbReference>
<dbReference type="AlphaFoldDB" id="D5BPQ2"/>
<dbReference type="HOGENOM" id="CLU_1925838_0_0_5"/>
<name>D5BPQ2_PUNMI</name>
<reference evidence="1 2" key="1">
    <citation type="journal article" date="2010" name="J. Bacteriol.">
        <title>Complete genome sequence of "Candidatus Puniceispirillum marinum" IMCC1322, a representative of the SAR116 clade in the Alphaproteobacteria.</title>
        <authorList>
            <person name="Oh H.M."/>
            <person name="Kwon K.K."/>
            <person name="Kang I."/>
            <person name="Kang S.G."/>
            <person name="Lee J.H."/>
            <person name="Kim S.J."/>
            <person name="Cho J.C."/>
        </authorList>
    </citation>
    <scope>NUCLEOTIDE SEQUENCE [LARGE SCALE GENOMIC DNA]</scope>
    <source>
        <strain evidence="1 2">IMCC1322</strain>
    </source>
</reference>
<accession>D5BPQ2</accession>
<keyword evidence="2" id="KW-1185">Reference proteome</keyword>
<organism evidence="1 2">
    <name type="scientific">Puniceispirillum marinum (strain IMCC1322)</name>
    <dbReference type="NCBI Taxonomy" id="488538"/>
    <lineage>
        <taxon>Bacteria</taxon>
        <taxon>Pseudomonadati</taxon>
        <taxon>Pseudomonadota</taxon>
        <taxon>Alphaproteobacteria</taxon>
        <taxon>Candidatus Puniceispirillales</taxon>
        <taxon>Candidatus Puniceispirillaceae</taxon>
        <taxon>Candidatus Puniceispirillum</taxon>
    </lineage>
</organism>
<gene>
    <name evidence="1" type="ordered locus">SAR116_2311</name>
</gene>
<proteinExistence type="predicted"/>
<evidence type="ECO:0000313" key="2">
    <source>
        <dbReference type="Proteomes" id="UP000007460"/>
    </source>
</evidence>
<evidence type="ECO:0000313" key="1">
    <source>
        <dbReference type="EMBL" id="ADE40554.1"/>
    </source>
</evidence>
<dbReference type="KEGG" id="apb:SAR116_2311"/>
<dbReference type="EMBL" id="CP001751">
    <property type="protein sequence ID" value="ADE40554.1"/>
    <property type="molecule type" value="Genomic_DNA"/>
</dbReference>
<protein>
    <submittedName>
        <fullName evidence="1">Cellulosome anchoring protein, cohesin region</fullName>
    </submittedName>
</protein>